<keyword evidence="14 21" id="KW-1015">Disulfide bond</keyword>
<evidence type="ECO:0000256" key="20">
    <source>
        <dbReference type="PIRSR" id="PIRSR037299-1"/>
    </source>
</evidence>
<evidence type="ECO:0000256" key="13">
    <source>
        <dbReference type="ARBA" id="ARBA00023136"/>
    </source>
</evidence>
<keyword evidence="7" id="KW-0964">Secreted</keyword>
<sequence length="297" mass="31997">YLKYALALASVLPLTLAQTYSDCNPLKKTCKPNPGLNSKTFSSDFTKGKSAMDGWITTSGNVEFGSDGAEFTVAKKGDAPTIDTDFYFLFGKAEVEMKAAPGTGIVSSIVLESDVLDEIDWEALGGDTTQIQTNYFGKGDTSSYDRATYETVATPQETFHTYTIEWSPESVSWAIDGNTVRTLNYADAKGGSRFPQTPARLRLGIWAGGDPSNEQGTIEWAGGETDYSGAPFTMYVKSVHIENTHPAEEYTYSDNSGDWQSIKFEGSKSDDDDTSSTSTSSTSESSTSSTSSETSSS</sequence>
<keyword evidence="11 23" id="KW-0732">Signal</keyword>
<evidence type="ECO:0000256" key="21">
    <source>
        <dbReference type="PIRSR" id="PIRSR037299-2"/>
    </source>
</evidence>
<dbReference type="Pfam" id="PF00722">
    <property type="entry name" value="Glyco_hydro_16"/>
    <property type="match status" value="1"/>
</dbReference>
<feature type="non-terminal residue" evidence="25">
    <location>
        <position position="1"/>
    </location>
</feature>
<evidence type="ECO:0000256" key="19">
    <source>
        <dbReference type="ARBA" id="ARBA00038074"/>
    </source>
</evidence>
<dbReference type="InterPro" id="IPR000757">
    <property type="entry name" value="Beta-glucanase-like"/>
</dbReference>
<dbReference type="PIRSF" id="PIRSF037299">
    <property type="entry name" value="Glycosidase_CRH1_prd"/>
    <property type="match status" value="1"/>
</dbReference>
<feature type="active site" description="Proton donor" evidence="20">
    <location>
        <position position="122"/>
    </location>
</feature>
<dbReference type="AlphaFoldDB" id="A0A1L9TWH2"/>
<protein>
    <recommendedName>
        <fullName evidence="4">chitinase</fullName>
        <ecNumber evidence="4">3.2.1.14</ecNumber>
    </recommendedName>
</protein>
<dbReference type="OrthoDB" id="4781at2759"/>
<evidence type="ECO:0000256" key="22">
    <source>
        <dbReference type="SAM" id="MobiDB-lite"/>
    </source>
</evidence>
<comment type="catalytic activity">
    <reaction evidence="1">
        <text>Random endo-hydrolysis of N-acetyl-beta-D-glucosaminide (1-&gt;4)-beta-linkages in chitin and chitodextrins.</text>
        <dbReference type="EC" id="3.2.1.14"/>
    </reaction>
</comment>
<dbReference type="InterPro" id="IPR017168">
    <property type="entry name" value="CHR-like"/>
</dbReference>
<keyword evidence="5" id="KW-1003">Cell membrane</keyword>
<keyword evidence="8" id="KW-0336">GPI-anchor</keyword>
<keyword evidence="26" id="KW-1185">Reference proteome</keyword>
<dbReference type="STRING" id="1036612.A0A1L9TWH2"/>
<feature type="region of interest" description="Disordered" evidence="22">
    <location>
        <begin position="248"/>
        <end position="297"/>
    </location>
</feature>
<evidence type="ECO:0000256" key="12">
    <source>
        <dbReference type="ARBA" id="ARBA00022801"/>
    </source>
</evidence>
<dbReference type="CDD" id="cd02183">
    <property type="entry name" value="GH16_fungal_CRH1_transglycosylase"/>
    <property type="match status" value="1"/>
</dbReference>
<dbReference type="RefSeq" id="XP_040707600.1">
    <property type="nucleotide sequence ID" value="XM_040840410.1"/>
</dbReference>
<evidence type="ECO:0000256" key="4">
    <source>
        <dbReference type="ARBA" id="ARBA00012729"/>
    </source>
</evidence>
<evidence type="ECO:0000313" key="25">
    <source>
        <dbReference type="EMBL" id="OJJ63794.1"/>
    </source>
</evidence>
<reference evidence="26" key="1">
    <citation type="journal article" date="2017" name="Genome Biol.">
        <title>Comparative genomics reveals high biological diversity and specific adaptations in the industrially and medically important fungal genus Aspergillus.</title>
        <authorList>
            <person name="de Vries R.P."/>
            <person name="Riley R."/>
            <person name="Wiebenga A."/>
            <person name="Aguilar-Osorio G."/>
            <person name="Amillis S."/>
            <person name="Uchima C.A."/>
            <person name="Anderluh G."/>
            <person name="Asadollahi M."/>
            <person name="Askin M."/>
            <person name="Barry K."/>
            <person name="Battaglia E."/>
            <person name="Bayram O."/>
            <person name="Benocci T."/>
            <person name="Braus-Stromeyer S.A."/>
            <person name="Caldana C."/>
            <person name="Canovas D."/>
            <person name="Cerqueira G.C."/>
            <person name="Chen F."/>
            <person name="Chen W."/>
            <person name="Choi C."/>
            <person name="Clum A."/>
            <person name="Dos Santos R.A."/>
            <person name="Damasio A.R."/>
            <person name="Diallinas G."/>
            <person name="Emri T."/>
            <person name="Fekete E."/>
            <person name="Flipphi M."/>
            <person name="Freyberg S."/>
            <person name="Gallo A."/>
            <person name="Gournas C."/>
            <person name="Habgood R."/>
            <person name="Hainaut M."/>
            <person name="Harispe M.L."/>
            <person name="Henrissat B."/>
            <person name="Hilden K.S."/>
            <person name="Hope R."/>
            <person name="Hossain A."/>
            <person name="Karabika E."/>
            <person name="Karaffa L."/>
            <person name="Karanyi Z."/>
            <person name="Krasevec N."/>
            <person name="Kuo A."/>
            <person name="Kusch H."/>
            <person name="LaButti K."/>
            <person name="Lagendijk E.L."/>
            <person name="Lapidus A."/>
            <person name="Levasseur A."/>
            <person name="Lindquist E."/>
            <person name="Lipzen A."/>
            <person name="Logrieco A.F."/>
            <person name="MacCabe A."/>
            <person name="Maekelae M.R."/>
            <person name="Malavazi I."/>
            <person name="Melin P."/>
            <person name="Meyer V."/>
            <person name="Mielnichuk N."/>
            <person name="Miskei M."/>
            <person name="Molnar A.P."/>
            <person name="Mule G."/>
            <person name="Ngan C.Y."/>
            <person name="Orejas M."/>
            <person name="Orosz E."/>
            <person name="Ouedraogo J.P."/>
            <person name="Overkamp K.M."/>
            <person name="Park H.-S."/>
            <person name="Perrone G."/>
            <person name="Piumi F."/>
            <person name="Punt P.J."/>
            <person name="Ram A.F."/>
            <person name="Ramon A."/>
            <person name="Rauscher S."/>
            <person name="Record E."/>
            <person name="Riano-Pachon D.M."/>
            <person name="Robert V."/>
            <person name="Roehrig J."/>
            <person name="Ruller R."/>
            <person name="Salamov A."/>
            <person name="Salih N.S."/>
            <person name="Samson R.A."/>
            <person name="Sandor E."/>
            <person name="Sanguinetti M."/>
            <person name="Schuetze T."/>
            <person name="Sepcic K."/>
            <person name="Shelest E."/>
            <person name="Sherlock G."/>
            <person name="Sophianopoulou V."/>
            <person name="Squina F.M."/>
            <person name="Sun H."/>
            <person name="Susca A."/>
            <person name="Todd R.B."/>
            <person name="Tsang A."/>
            <person name="Unkles S.E."/>
            <person name="van de Wiele N."/>
            <person name="van Rossen-Uffink D."/>
            <person name="Oliveira J.V."/>
            <person name="Vesth T.C."/>
            <person name="Visser J."/>
            <person name="Yu J.-H."/>
            <person name="Zhou M."/>
            <person name="Andersen M.R."/>
            <person name="Archer D.B."/>
            <person name="Baker S.E."/>
            <person name="Benoit I."/>
            <person name="Brakhage A.A."/>
            <person name="Braus G.H."/>
            <person name="Fischer R."/>
            <person name="Frisvad J.C."/>
            <person name="Goldman G.H."/>
            <person name="Houbraken J."/>
            <person name="Oakley B."/>
            <person name="Pocsi I."/>
            <person name="Scazzocchio C."/>
            <person name="Seiboth B."/>
            <person name="vanKuyk P.A."/>
            <person name="Wortman J."/>
            <person name="Dyer P.S."/>
            <person name="Grigoriev I.V."/>
        </authorList>
    </citation>
    <scope>NUCLEOTIDE SEQUENCE [LARGE SCALE GENOMIC DNA]</scope>
    <source>
        <strain evidence="26">CBS 593.65</strain>
    </source>
</reference>
<keyword evidence="18" id="KW-0961">Cell wall biogenesis/degradation</keyword>
<evidence type="ECO:0000256" key="23">
    <source>
        <dbReference type="SAM" id="SignalP"/>
    </source>
</evidence>
<evidence type="ECO:0000256" key="17">
    <source>
        <dbReference type="ARBA" id="ARBA00023295"/>
    </source>
</evidence>
<dbReference type="GO" id="GO:0009277">
    <property type="term" value="C:fungal-type cell wall"/>
    <property type="evidence" value="ECO:0007669"/>
    <property type="project" value="TreeGrafter"/>
</dbReference>
<dbReference type="PROSITE" id="PS51762">
    <property type="entry name" value="GH16_2"/>
    <property type="match status" value="1"/>
</dbReference>
<dbReference type="EMBL" id="KV878582">
    <property type="protein sequence ID" value="OJJ63794.1"/>
    <property type="molecule type" value="Genomic_DNA"/>
</dbReference>
<dbReference type="PANTHER" id="PTHR10963:SF27">
    <property type="entry name" value="GLYCOSIDASE-RELATED"/>
    <property type="match status" value="1"/>
</dbReference>
<evidence type="ECO:0000256" key="5">
    <source>
        <dbReference type="ARBA" id="ARBA00022475"/>
    </source>
</evidence>
<evidence type="ECO:0000256" key="18">
    <source>
        <dbReference type="ARBA" id="ARBA00023316"/>
    </source>
</evidence>
<dbReference type="GO" id="GO:0005886">
    <property type="term" value="C:plasma membrane"/>
    <property type="evidence" value="ECO:0007669"/>
    <property type="project" value="UniProtKB-SubCell"/>
</dbReference>
<feature type="disulfide bond" evidence="21">
    <location>
        <begin position="23"/>
        <end position="30"/>
    </location>
</feature>
<feature type="compositionally biased region" description="Low complexity" evidence="22">
    <location>
        <begin position="275"/>
        <end position="297"/>
    </location>
</feature>
<keyword evidence="12" id="KW-0378">Hydrolase</keyword>
<keyword evidence="17" id="KW-0326">Glycosidase</keyword>
<evidence type="ECO:0000256" key="7">
    <source>
        <dbReference type="ARBA" id="ARBA00022525"/>
    </source>
</evidence>
<evidence type="ECO:0000256" key="14">
    <source>
        <dbReference type="ARBA" id="ARBA00023157"/>
    </source>
</evidence>
<organism evidence="25 26">
    <name type="scientific">Aspergillus sydowii CBS 593.65</name>
    <dbReference type="NCBI Taxonomy" id="1036612"/>
    <lineage>
        <taxon>Eukaryota</taxon>
        <taxon>Fungi</taxon>
        <taxon>Dikarya</taxon>
        <taxon>Ascomycota</taxon>
        <taxon>Pezizomycotina</taxon>
        <taxon>Eurotiomycetes</taxon>
        <taxon>Eurotiomycetidae</taxon>
        <taxon>Eurotiales</taxon>
        <taxon>Aspergillaceae</taxon>
        <taxon>Aspergillus</taxon>
        <taxon>Aspergillus subgen. Nidulantes</taxon>
    </lineage>
</organism>
<dbReference type="Gene3D" id="2.60.120.200">
    <property type="match status" value="1"/>
</dbReference>
<evidence type="ECO:0000256" key="15">
    <source>
        <dbReference type="ARBA" id="ARBA00023180"/>
    </source>
</evidence>
<dbReference type="SUPFAM" id="SSF49899">
    <property type="entry name" value="Concanavalin A-like lectins/glucanases"/>
    <property type="match status" value="1"/>
</dbReference>
<feature type="domain" description="GH16" evidence="24">
    <location>
        <begin position="26"/>
        <end position="236"/>
    </location>
</feature>
<evidence type="ECO:0000313" key="26">
    <source>
        <dbReference type="Proteomes" id="UP000184356"/>
    </source>
</evidence>
<keyword evidence="13" id="KW-0472">Membrane</keyword>
<evidence type="ECO:0000256" key="9">
    <source>
        <dbReference type="ARBA" id="ARBA00022676"/>
    </source>
</evidence>
<keyword evidence="15" id="KW-0325">Glycoprotein</keyword>
<dbReference type="GO" id="GO:0005975">
    <property type="term" value="P:carbohydrate metabolic process"/>
    <property type="evidence" value="ECO:0007669"/>
    <property type="project" value="InterPro"/>
</dbReference>
<dbReference type="GeneID" id="63756483"/>
<dbReference type="InterPro" id="IPR050546">
    <property type="entry name" value="Glycosyl_Hydrlase_16"/>
</dbReference>
<feature type="chain" id="PRO_5012996346" description="chitinase" evidence="23">
    <location>
        <begin position="18"/>
        <end position="297"/>
    </location>
</feature>
<keyword evidence="16" id="KW-0449">Lipoprotein</keyword>
<keyword evidence="9" id="KW-0328">Glycosyltransferase</keyword>
<proteinExistence type="inferred from homology"/>
<feature type="non-terminal residue" evidence="25">
    <location>
        <position position="297"/>
    </location>
</feature>
<dbReference type="GO" id="GO:0098552">
    <property type="term" value="C:side of membrane"/>
    <property type="evidence" value="ECO:0007669"/>
    <property type="project" value="UniProtKB-KW"/>
</dbReference>
<evidence type="ECO:0000256" key="1">
    <source>
        <dbReference type="ARBA" id="ARBA00000822"/>
    </source>
</evidence>
<evidence type="ECO:0000256" key="8">
    <source>
        <dbReference type="ARBA" id="ARBA00022622"/>
    </source>
</evidence>
<keyword evidence="10" id="KW-0808">Transferase</keyword>
<feature type="active site" description="Nucleophile" evidence="20">
    <location>
        <position position="118"/>
    </location>
</feature>
<dbReference type="FunFam" id="2.60.120.200:FF:000162">
    <property type="entry name" value="Glycosidase"/>
    <property type="match status" value="1"/>
</dbReference>
<evidence type="ECO:0000256" key="11">
    <source>
        <dbReference type="ARBA" id="ARBA00022729"/>
    </source>
</evidence>
<dbReference type="EC" id="3.2.1.14" evidence="4"/>
<comment type="similarity">
    <text evidence="19">Belongs to the glycosyl hydrolase 16 family. CRH1 subfamily.</text>
</comment>
<evidence type="ECO:0000256" key="2">
    <source>
        <dbReference type="ARBA" id="ARBA00004191"/>
    </source>
</evidence>
<keyword evidence="6" id="KW-0134">Cell wall</keyword>
<name>A0A1L9TWH2_9EURO</name>
<evidence type="ECO:0000256" key="6">
    <source>
        <dbReference type="ARBA" id="ARBA00022512"/>
    </source>
</evidence>
<dbReference type="GO" id="GO:0031505">
    <property type="term" value="P:fungal-type cell wall organization"/>
    <property type="evidence" value="ECO:0007669"/>
    <property type="project" value="TreeGrafter"/>
</dbReference>
<dbReference type="InterPro" id="IPR013320">
    <property type="entry name" value="ConA-like_dom_sf"/>
</dbReference>
<evidence type="ECO:0000256" key="16">
    <source>
        <dbReference type="ARBA" id="ARBA00023288"/>
    </source>
</evidence>
<dbReference type="GO" id="GO:0016757">
    <property type="term" value="F:glycosyltransferase activity"/>
    <property type="evidence" value="ECO:0007669"/>
    <property type="project" value="UniProtKB-KW"/>
</dbReference>
<dbReference type="Proteomes" id="UP000184356">
    <property type="component" value="Unassembled WGS sequence"/>
</dbReference>
<evidence type="ECO:0000259" key="24">
    <source>
        <dbReference type="PROSITE" id="PS51762"/>
    </source>
</evidence>
<gene>
    <name evidence="25" type="ORF">ASPSYDRAFT_120588</name>
</gene>
<accession>A0A1L9TWH2</accession>
<dbReference type="PANTHER" id="PTHR10963">
    <property type="entry name" value="GLYCOSYL HYDROLASE-RELATED"/>
    <property type="match status" value="1"/>
</dbReference>
<evidence type="ECO:0000256" key="10">
    <source>
        <dbReference type="ARBA" id="ARBA00022679"/>
    </source>
</evidence>
<evidence type="ECO:0000256" key="3">
    <source>
        <dbReference type="ARBA" id="ARBA00004609"/>
    </source>
</evidence>
<dbReference type="VEuPathDB" id="FungiDB:ASPSYDRAFT_120588"/>
<comment type="subcellular location">
    <subcellularLocation>
        <location evidence="3">Cell membrane</location>
        <topology evidence="3">Lipid-anchor</topology>
        <topology evidence="3">GPI-anchor</topology>
    </subcellularLocation>
    <subcellularLocation>
        <location evidence="2">Secreted</location>
        <location evidence="2">Cell wall</location>
    </subcellularLocation>
</comment>
<dbReference type="GO" id="GO:0008843">
    <property type="term" value="F:endochitinase activity"/>
    <property type="evidence" value="ECO:0007669"/>
    <property type="project" value="UniProtKB-EC"/>
</dbReference>
<feature type="signal peptide" evidence="23">
    <location>
        <begin position="1"/>
        <end position="17"/>
    </location>
</feature>